<proteinExistence type="predicted"/>
<dbReference type="InterPro" id="IPR018392">
    <property type="entry name" value="LysM"/>
</dbReference>
<keyword evidence="2" id="KW-0812">Transmembrane</keyword>
<dbReference type="InParanoid" id="A0A0H2SEB2"/>
<keyword evidence="2" id="KW-1133">Transmembrane helix</keyword>
<dbReference type="Proteomes" id="UP000053477">
    <property type="component" value="Unassembled WGS sequence"/>
</dbReference>
<dbReference type="SMART" id="SM00257">
    <property type="entry name" value="LysM"/>
    <property type="match status" value="1"/>
</dbReference>
<feature type="compositionally biased region" description="Basic and acidic residues" evidence="1">
    <location>
        <begin position="60"/>
        <end position="70"/>
    </location>
</feature>
<evidence type="ECO:0000256" key="2">
    <source>
        <dbReference type="SAM" id="Phobius"/>
    </source>
</evidence>
<dbReference type="CDD" id="cd00118">
    <property type="entry name" value="LysM"/>
    <property type="match status" value="1"/>
</dbReference>
<evidence type="ECO:0000313" key="5">
    <source>
        <dbReference type="Proteomes" id="UP000053477"/>
    </source>
</evidence>
<dbReference type="Gene3D" id="3.10.350.10">
    <property type="entry name" value="LysM domain"/>
    <property type="match status" value="1"/>
</dbReference>
<feature type="region of interest" description="Disordered" evidence="1">
    <location>
        <begin position="1"/>
        <end position="25"/>
    </location>
</feature>
<feature type="transmembrane region" description="Helical" evidence="2">
    <location>
        <begin position="152"/>
        <end position="171"/>
    </location>
</feature>
<evidence type="ECO:0000313" key="4">
    <source>
        <dbReference type="EMBL" id="KLO20053.1"/>
    </source>
</evidence>
<feature type="region of interest" description="Disordered" evidence="1">
    <location>
        <begin position="37"/>
        <end position="91"/>
    </location>
</feature>
<sequence>MPVKSNKWSQYDEPEYRTGGMKRVGYDADTQQYTYRDTNGSLWESSPGVEYGRLSKVSSGHKEVGHRDQSDTTSSSVLPPDGKRDRKKTSEFRYTDDNTLTIVTTDKKTGNEEVANVFAEPDLEATQAESPRVFTTEDKVSDYPTSKETYRALLPFFLVVCAFLLLIIRLFHPALVRPSPPPCPQHSRSYEIKSGDTCWAVAKDYSTTVDSLRSFNPTLECSTLQPGQHICVPVKD</sequence>
<protein>
    <recommendedName>
        <fullName evidence="3">LysM domain-containing protein</fullName>
    </recommendedName>
</protein>
<reference evidence="4 5" key="1">
    <citation type="submission" date="2015-04" db="EMBL/GenBank/DDBJ databases">
        <title>Complete genome sequence of Schizopora paradoxa KUC8140, a cosmopolitan wood degrader in East Asia.</title>
        <authorList>
            <consortium name="DOE Joint Genome Institute"/>
            <person name="Min B."/>
            <person name="Park H."/>
            <person name="Jang Y."/>
            <person name="Kim J.-J."/>
            <person name="Kim K.H."/>
            <person name="Pangilinan J."/>
            <person name="Lipzen A."/>
            <person name="Riley R."/>
            <person name="Grigoriev I.V."/>
            <person name="Spatafora J.W."/>
            <person name="Choi I.-G."/>
        </authorList>
    </citation>
    <scope>NUCLEOTIDE SEQUENCE [LARGE SCALE GENOMIC DNA]</scope>
    <source>
        <strain evidence="4 5">KUC8140</strain>
    </source>
</reference>
<name>A0A0H2SEB2_9AGAM</name>
<dbReference type="Pfam" id="PF01476">
    <property type="entry name" value="LysM"/>
    <property type="match status" value="1"/>
</dbReference>
<dbReference type="InterPro" id="IPR036779">
    <property type="entry name" value="LysM_dom_sf"/>
</dbReference>
<dbReference type="OrthoDB" id="2107166at2759"/>
<keyword evidence="5" id="KW-1185">Reference proteome</keyword>
<keyword evidence="2" id="KW-0472">Membrane</keyword>
<organism evidence="4 5">
    <name type="scientific">Schizopora paradoxa</name>
    <dbReference type="NCBI Taxonomy" id="27342"/>
    <lineage>
        <taxon>Eukaryota</taxon>
        <taxon>Fungi</taxon>
        <taxon>Dikarya</taxon>
        <taxon>Basidiomycota</taxon>
        <taxon>Agaricomycotina</taxon>
        <taxon>Agaricomycetes</taxon>
        <taxon>Hymenochaetales</taxon>
        <taxon>Schizoporaceae</taxon>
        <taxon>Schizopora</taxon>
    </lineage>
</organism>
<accession>A0A0H2SEB2</accession>
<gene>
    <name evidence="4" type="ORF">SCHPADRAFT_27852</name>
</gene>
<dbReference type="EMBL" id="KQ085883">
    <property type="protein sequence ID" value="KLO20053.1"/>
    <property type="molecule type" value="Genomic_DNA"/>
</dbReference>
<feature type="compositionally biased region" description="Basic and acidic residues" evidence="1">
    <location>
        <begin position="81"/>
        <end position="91"/>
    </location>
</feature>
<dbReference type="AlphaFoldDB" id="A0A0H2SEB2"/>
<dbReference type="STRING" id="27342.A0A0H2SEB2"/>
<evidence type="ECO:0000259" key="3">
    <source>
        <dbReference type="PROSITE" id="PS51782"/>
    </source>
</evidence>
<feature type="domain" description="LysM" evidence="3">
    <location>
        <begin position="188"/>
        <end position="232"/>
    </location>
</feature>
<dbReference type="SUPFAM" id="SSF54106">
    <property type="entry name" value="LysM domain"/>
    <property type="match status" value="1"/>
</dbReference>
<evidence type="ECO:0000256" key="1">
    <source>
        <dbReference type="SAM" id="MobiDB-lite"/>
    </source>
</evidence>
<dbReference type="PROSITE" id="PS51782">
    <property type="entry name" value="LYSM"/>
    <property type="match status" value="1"/>
</dbReference>